<protein>
    <submittedName>
        <fullName evidence="9">Cytochrome P450</fullName>
    </submittedName>
</protein>
<comment type="cofactor">
    <cofactor evidence="1">
        <name>heme</name>
        <dbReference type="ChEBI" id="CHEBI:30413"/>
    </cofactor>
</comment>
<dbReference type="GO" id="GO:0004497">
    <property type="term" value="F:monooxygenase activity"/>
    <property type="evidence" value="ECO:0007669"/>
    <property type="project" value="UniProtKB-KW"/>
</dbReference>
<dbReference type="InterPro" id="IPR036396">
    <property type="entry name" value="Cyt_P450_sf"/>
</dbReference>
<accession>A0A4Q9NRZ2</accession>
<dbReference type="EMBL" id="ML145123">
    <property type="protein sequence ID" value="TBU58590.1"/>
    <property type="molecule type" value="Genomic_DNA"/>
</dbReference>
<dbReference type="GO" id="GO:0005506">
    <property type="term" value="F:iron ion binding"/>
    <property type="evidence" value="ECO:0007669"/>
    <property type="project" value="InterPro"/>
</dbReference>
<organism evidence="9 10">
    <name type="scientific">Dichomitus squalens</name>
    <dbReference type="NCBI Taxonomy" id="114155"/>
    <lineage>
        <taxon>Eukaryota</taxon>
        <taxon>Fungi</taxon>
        <taxon>Dikarya</taxon>
        <taxon>Basidiomycota</taxon>
        <taxon>Agaricomycotina</taxon>
        <taxon>Agaricomycetes</taxon>
        <taxon>Polyporales</taxon>
        <taxon>Polyporaceae</taxon>
        <taxon>Dichomitus</taxon>
    </lineage>
</organism>
<dbReference type="PRINTS" id="PR00464">
    <property type="entry name" value="EP450II"/>
</dbReference>
<keyword evidence="4" id="KW-0349">Heme</keyword>
<dbReference type="SUPFAM" id="SSF48264">
    <property type="entry name" value="Cytochrome P450"/>
    <property type="match status" value="1"/>
</dbReference>
<keyword evidence="10" id="KW-1185">Reference proteome</keyword>
<sequence length="592" mass="65886">MTLVVWIGTLLGAFVLWQLVGRRSAPNGLATVAGPQRERWLTGNFHRLFKDGLEYNLGLIRQYGGVVKVYGPLGAQQLLVSDPRALHHVVVKDQDVYHETDMFLMTNHLIFGEGLIATVGEQHKKQRKMLNPVFSLANMRAVLPTVAPIANKLLERIQAQLSEGGGTAEIDVLPWAGRVTMDLLGGAVLGISLDALDPEKTKEHALTIRKVSRAALKVLVLRPFIPMAVRNFSLYWRNKMVDWLPWPALREMRELSRTLDRCARNVFHEKKDELENGITNDYDGPRRSLMTIMLEANQSGSEKERLTDEELIGQINTLLIGGDTVTTAVARVFWILAREQGAQARLRSEIKKAKMAIAVDDGVEDEWEKVPLSYDTLVSLPYLDAVVRETLRLYPPTSLINRVATKDAVLPLQDPIRTTAGEETTAVHVPAGTNIIISILGSNHNKRIWGDDADQWRPERWLTASGERIGWGKNVDLAFDDDAEGHVAEGTPGYRNGVKYPGVYATMMTFLGGSRACIGFKFAEMELKQVLATLISSLHFSLPSATNEDGVRKEIYWRMDGLQVPVVLPPHGDGKSPSVPLDVRAARETDFL</sequence>
<evidence type="ECO:0000313" key="9">
    <source>
        <dbReference type="EMBL" id="TBU58590.1"/>
    </source>
</evidence>
<dbReference type="AlphaFoldDB" id="A0A4Q9NRZ2"/>
<evidence type="ECO:0000256" key="1">
    <source>
        <dbReference type="ARBA" id="ARBA00001971"/>
    </source>
</evidence>
<evidence type="ECO:0000256" key="8">
    <source>
        <dbReference type="ARBA" id="ARBA00023033"/>
    </source>
</evidence>
<keyword evidence="6" id="KW-0560">Oxidoreductase</keyword>
<comment type="similarity">
    <text evidence="3">Belongs to the cytochrome P450 family.</text>
</comment>
<dbReference type="GO" id="GO:0016705">
    <property type="term" value="F:oxidoreductase activity, acting on paired donors, with incorporation or reduction of molecular oxygen"/>
    <property type="evidence" value="ECO:0007669"/>
    <property type="project" value="InterPro"/>
</dbReference>
<dbReference type="Proteomes" id="UP000292082">
    <property type="component" value="Unassembled WGS sequence"/>
</dbReference>
<dbReference type="CDD" id="cd11069">
    <property type="entry name" value="CYP_FUM15-like"/>
    <property type="match status" value="1"/>
</dbReference>
<dbReference type="InterPro" id="IPR001128">
    <property type="entry name" value="Cyt_P450"/>
</dbReference>
<evidence type="ECO:0000256" key="6">
    <source>
        <dbReference type="ARBA" id="ARBA00023002"/>
    </source>
</evidence>
<keyword evidence="5" id="KW-0479">Metal-binding</keyword>
<keyword evidence="8" id="KW-0503">Monooxygenase</keyword>
<keyword evidence="7" id="KW-0408">Iron</keyword>
<evidence type="ECO:0000256" key="2">
    <source>
        <dbReference type="ARBA" id="ARBA00005179"/>
    </source>
</evidence>
<dbReference type="STRING" id="114155.A0A4Q9NRZ2"/>
<name>A0A4Q9NRZ2_9APHY</name>
<dbReference type="Pfam" id="PF00067">
    <property type="entry name" value="p450"/>
    <property type="match status" value="1"/>
</dbReference>
<dbReference type="Gene3D" id="1.10.630.10">
    <property type="entry name" value="Cytochrome P450"/>
    <property type="match status" value="1"/>
</dbReference>
<dbReference type="PANTHER" id="PTHR24305:SF166">
    <property type="entry name" value="CYTOCHROME P450 12A4, MITOCHONDRIAL-RELATED"/>
    <property type="match status" value="1"/>
</dbReference>
<dbReference type="InterPro" id="IPR002402">
    <property type="entry name" value="Cyt_P450_E_grp-II"/>
</dbReference>
<evidence type="ECO:0000256" key="3">
    <source>
        <dbReference type="ARBA" id="ARBA00010617"/>
    </source>
</evidence>
<evidence type="ECO:0000256" key="4">
    <source>
        <dbReference type="ARBA" id="ARBA00022617"/>
    </source>
</evidence>
<reference evidence="9 10" key="1">
    <citation type="submission" date="2019-01" db="EMBL/GenBank/DDBJ databases">
        <title>Draft genome sequences of three monokaryotic isolates of the white-rot basidiomycete fungus Dichomitus squalens.</title>
        <authorList>
            <consortium name="DOE Joint Genome Institute"/>
            <person name="Lopez S.C."/>
            <person name="Andreopoulos B."/>
            <person name="Pangilinan J."/>
            <person name="Lipzen A."/>
            <person name="Riley R."/>
            <person name="Ahrendt S."/>
            <person name="Ng V."/>
            <person name="Barry K."/>
            <person name="Daum C."/>
            <person name="Grigoriev I.V."/>
            <person name="Hilden K.S."/>
            <person name="Makela M.R."/>
            <person name="de Vries R.P."/>
        </authorList>
    </citation>
    <scope>NUCLEOTIDE SEQUENCE [LARGE SCALE GENOMIC DNA]</scope>
    <source>
        <strain evidence="9 10">CBS 464.89</strain>
    </source>
</reference>
<dbReference type="GO" id="GO:0020037">
    <property type="term" value="F:heme binding"/>
    <property type="evidence" value="ECO:0007669"/>
    <property type="project" value="InterPro"/>
</dbReference>
<evidence type="ECO:0000256" key="5">
    <source>
        <dbReference type="ARBA" id="ARBA00022723"/>
    </source>
</evidence>
<evidence type="ECO:0000256" key="7">
    <source>
        <dbReference type="ARBA" id="ARBA00023004"/>
    </source>
</evidence>
<proteinExistence type="inferred from homology"/>
<gene>
    <name evidence="9" type="ORF">BD310DRAFT_851067</name>
</gene>
<comment type="pathway">
    <text evidence="2">Secondary metabolite biosynthesis.</text>
</comment>
<dbReference type="PANTHER" id="PTHR24305">
    <property type="entry name" value="CYTOCHROME P450"/>
    <property type="match status" value="1"/>
</dbReference>
<evidence type="ECO:0000313" key="10">
    <source>
        <dbReference type="Proteomes" id="UP000292082"/>
    </source>
</evidence>
<dbReference type="InterPro" id="IPR050121">
    <property type="entry name" value="Cytochrome_P450_monoxygenase"/>
</dbReference>